<name>A0AAD8MCB1_9APIA</name>
<organism evidence="2 3">
    <name type="scientific">Heracleum sosnowskyi</name>
    <dbReference type="NCBI Taxonomy" id="360622"/>
    <lineage>
        <taxon>Eukaryota</taxon>
        <taxon>Viridiplantae</taxon>
        <taxon>Streptophyta</taxon>
        <taxon>Embryophyta</taxon>
        <taxon>Tracheophyta</taxon>
        <taxon>Spermatophyta</taxon>
        <taxon>Magnoliopsida</taxon>
        <taxon>eudicotyledons</taxon>
        <taxon>Gunneridae</taxon>
        <taxon>Pentapetalae</taxon>
        <taxon>asterids</taxon>
        <taxon>campanulids</taxon>
        <taxon>Apiales</taxon>
        <taxon>Apiaceae</taxon>
        <taxon>Apioideae</taxon>
        <taxon>apioid superclade</taxon>
        <taxon>Tordylieae</taxon>
        <taxon>Tordyliinae</taxon>
        <taxon>Heracleum</taxon>
    </lineage>
</organism>
<dbReference type="Proteomes" id="UP001237642">
    <property type="component" value="Unassembled WGS sequence"/>
</dbReference>
<reference evidence="2" key="1">
    <citation type="submission" date="2023-02" db="EMBL/GenBank/DDBJ databases">
        <title>Genome of toxic invasive species Heracleum sosnowskyi carries increased number of genes despite the absence of recent whole-genome duplications.</title>
        <authorList>
            <person name="Schelkunov M."/>
            <person name="Shtratnikova V."/>
            <person name="Makarenko M."/>
            <person name="Klepikova A."/>
            <person name="Omelchenko D."/>
            <person name="Novikova G."/>
            <person name="Obukhova E."/>
            <person name="Bogdanov V."/>
            <person name="Penin A."/>
            <person name="Logacheva M."/>
        </authorList>
    </citation>
    <scope>NUCLEOTIDE SEQUENCE</scope>
    <source>
        <strain evidence="2">Hsosn_3</strain>
        <tissue evidence="2">Leaf</tissue>
    </source>
</reference>
<dbReference type="Gene3D" id="1.25.40.20">
    <property type="entry name" value="Ankyrin repeat-containing domain"/>
    <property type="match status" value="2"/>
</dbReference>
<dbReference type="PANTHER" id="PTHR24121">
    <property type="entry name" value="NO MECHANORECEPTOR POTENTIAL C, ISOFORM D-RELATED"/>
    <property type="match status" value="1"/>
</dbReference>
<dbReference type="PROSITE" id="PS50297">
    <property type="entry name" value="ANK_REP_REGION"/>
    <property type="match status" value="1"/>
</dbReference>
<protein>
    <submittedName>
        <fullName evidence="2">Uncharacterized protein</fullName>
    </submittedName>
</protein>
<dbReference type="PROSITE" id="PS50088">
    <property type="entry name" value="ANK_REPEAT"/>
    <property type="match status" value="1"/>
</dbReference>
<comment type="caution">
    <text evidence="2">The sequence shown here is derived from an EMBL/GenBank/DDBJ whole genome shotgun (WGS) entry which is preliminary data.</text>
</comment>
<dbReference type="Pfam" id="PF12796">
    <property type="entry name" value="Ank_2"/>
    <property type="match status" value="1"/>
</dbReference>
<evidence type="ECO:0000313" key="2">
    <source>
        <dbReference type="EMBL" id="KAK1370275.1"/>
    </source>
</evidence>
<evidence type="ECO:0000313" key="3">
    <source>
        <dbReference type="Proteomes" id="UP001237642"/>
    </source>
</evidence>
<evidence type="ECO:0000256" key="1">
    <source>
        <dbReference type="PROSITE-ProRule" id="PRU00023"/>
    </source>
</evidence>
<reference evidence="2" key="2">
    <citation type="submission" date="2023-05" db="EMBL/GenBank/DDBJ databases">
        <authorList>
            <person name="Schelkunov M.I."/>
        </authorList>
    </citation>
    <scope>NUCLEOTIDE SEQUENCE</scope>
    <source>
        <strain evidence="2">Hsosn_3</strain>
        <tissue evidence="2">Leaf</tissue>
    </source>
</reference>
<dbReference type="InterPro" id="IPR002110">
    <property type="entry name" value="Ankyrin_rpt"/>
</dbReference>
<dbReference type="SUPFAM" id="SSF48403">
    <property type="entry name" value="Ankyrin repeat"/>
    <property type="match status" value="1"/>
</dbReference>
<proteinExistence type="predicted"/>
<dbReference type="AlphaFoldDB" id="A0AAD8MCB1"/>
<keyword evidence="1" id="KW-0040">ANK repeat</keyword>
<gene>
    <name evidence="2" type="ORF">POM88_036367</name>
</gene>
<feature type="repeat" description="ANK" evidence="1">
    <location>
        <begin position="29"/>
        <end position="61"/>
    </location>
</feature>
<keyword evidence="3" id="KW-1185">Reference proteome</keyword>
<dbReference type="InterPro" id="IPR036770">
    <property type="entry name" value="Ankyrin_rpt-contain_sf"/>
</dbReference>
<dbReference type="EMBL" id="JAUIZM010000008">
    <property type="protein sequence ID" value="KAK1370275.1"/>
    <property type="molecule type" value="Genomic_DNA"/>
</dbReference>
<dbReference type="SMART" id="SM00248">
    <property type="entry name" value="ANK"/>
    <property type="match status" value="4"/>
</dbReference>
<sequence>MLEEKAQQNVRFIVREFANKKLLLVVDGSGGTALHLAAEKGYTQVVELLLDAATLSNAPSLDGPNGQTAFHAAIRNLHKAKREDRDVFRVLIDAAKRSPCSQDGINTSVISLFVLPNAFTRVTVLQQAVQGNHLDEVKMILAEKSAFKRQIENSDCDFKTLINTATERGYKDMGKFLCKTYEAENTLGQKGLTALLGAIRVRDKESVLHLLGDDKRLSRYKLKKH</sequence>
<accession>A0AAD8MCB1</accession>
<dbReference type="PANTHER" id="PTHR24121:SF22">
    <property type="entry name" value="PROTEIN ACCELERATED CELL DEATH 6-LIKE"/>
    <property type="match status" value="1"/>
</dbReference>